<dbReference type="InterPro" id="IPR011650">
    <property type="entry name" value="Peptidase_M20_dimer"/>
</dbReference>
<dbReference type="PANTHER" id="PTHR43270:SF12">
    <property type="entry name" value="SUCCINYL-DIAMINOPIMELATE DESUCCINYLASE"/>
    <property type="match status" value="1"/>
</dbReference>
<reference evidence="5 6" key="1">
    <citation type="submission" date="2020-03" db="EMBL/GenBank/DDBJ databases">
        <title>Propioniciclava sp. nov., isolated from Hydrophilus acuminatus.</title>
        <authorList>
            <person name="Hyun D.-W."/>
            <person name="Bae J.-W."/>
        </authorList>
    </citation>
    <scope>NUCLEOTIDE SEQUENCE [LARGE SCALE GENOMIC DNA]</scope>
    <source>
        <strain evidence="5 6">HDW11</strain>
    </source>
</reference>
<dbReference type="Gene3D" id="3.40.630.10">
    <property type="entry name" value="Zn peptidases"/>
    <property type="match status" value="1"/>
</dbReference>
<dbReference type="InterPro" id="IPR002933">
    <property type="entry name" value="Peptidase_M20"/>
</dbReference>
<dbReference type="Proteomes" id="UP000501058">
    <property type="component" value="Chromosome"/>
</dbReference>
<dbReference type="Pfam" id="PF07687">
    <property type="entry name" value="M20_dimer"/>
    <property type="match status" value="1"/>
</dbReference>
<keyword evidence="3" id="KW-0378">Hydrolase</keyword>
<dbReference type="Gene3D" id="3.30.70.360">
    <property type="match status" value="1"/>
</dbReference>
<dbReference type="GO" id="GO:0008233">
    <property type="term" value="F:peptidase activity"/>
    <property type="evidence" value="ECO:0007669"/>
    <property type="project" value="UniProtKB-KW"/>
</dbReference>
<dbReference type="GO" id="GO:0046872">
    <property type="term" value="F:metal ion binding"/>
    <property type="evidence" value="ECO:0007669"/>
    <property type="project" value="UniProtKB-KW"/>
</dbReference>
<name>A0A6G7Y9L1_9ACTN</name>
<dbReference type="NCBIfam" id="NF005914">
    <property type="entry name" value="PRK07907.1"/>
    <property type="match status" value="1"/>
</dbReference>
<evidence type="ECO:0000256" key="2">
    <source>
        <dbReference type="ARBA" id="ARBA00022723"/>
    </source>
</evidence>
<keyword evidence="2" id="KW-0479">Metal-binding</keyword>
<dbReference type="RefSeq" id="WP_166234564.1">
    <property type="nucleotide sequence ID" value="NZ_CP049865.1"/>
</dbReference>
<gene>
    <name evidence="5" type="ORF">G7070_16050</name>
</gene>
<proteinExistence type="predicted"/>
<dbReference type="KEGG" id="prv:G7070_16050"/>
<dbReference type="InterPro" id="IPR051458">
    <property type="entry name" value="Cyt/Met_Dipeptidase"/>
</dbReference>
<evidence type="ECO:0000313" key="6">
    <source>
        <dbReference type="Proteomes" id="UP000501058"/>
    </source>
</evidence>
<dbReference type="Pfam" id="PF01546">
    <property type="entry name" value="Peptidase_M20"/>
    <property type="match status" value="1"/>
</dbReference>
<evidence type="ECO:0000313" key="5">
    <source>
        <dbReference type="EMBL" id="QIK73495.1"/>
    </source>
</evidence>
<dbReference type="SUPFAM" id="SSF53187">
    <property type="entry name" value="Zn-dependent exopeptidases"/>
    <property type="match status" value="1"/>
</dbReference>
<evidence type="ECO:0000256" key="1">
    <source>
        <dbReference type="ARBA" id="ARBA00022670"/>
    </source>
</evidence>
<feature type="domain" description="Peptidase M20 dimerisation" evidence="4">
    <location>
        <begin position="192"/>
        <end position="339"/>
    </location>
</feature>
<dbReference type="PANTHER" id="PTHR43270">
    <property type="entry name" value="BETA-ALA-HIS DIPEPTIDASE"/>
    <property type="match status" value="1"/>
</dbReference>
<evidence type="ECO:0000256" key="3">
    <source>
        <dbReference type="ARBA" id="ARBA00022801"/>
    </source>
</evidence>
<sequence>MTADLSARISDLLPGVVEDLTALVAIPSVSSLPDRHADVDATVDAVSALLTDLGCDDLEVVREGGQPAIIARFPAPEGQPTVCLYAHLDVQPTGDLALWTTEPFVATRRGDRLYGRGVVDDKAGIAVHLAALRAFDGKPPVGVTLFIEGEEEIGSPTLATILERHSDKLASDVFVICDSGNWQVGTPAFTTALRGLVDLVVRVDTLDHALHSGQFGGVVPDALTTLVRLLATLHDENGDVAVAGLAVAEPFDLDYPEDRMRAEAGLLDGVELVGTGPLADRVWSRPSLTVLAIDATPVADASNTLAPNARAKVSMRIAPNQDPAAAMAALSRHLTEHAPFGAKVTISEGSAGSGTVVEMAGPVADLARAVYSDAFRNPAVDMGQGGSIPMVADFQRAYPDAQILVTGVADPDSRMHGIDESLDLIDLEAAALAEASLLQGLADQTSGRSA</sequence>
<evidence type="ECO:0000259" key="4">
    <source>
        <dbReference type="Pfam" id="PF07687"/>
    </source>
</evidence>
<dbReference type="AlphaFoldDB" id="A0A6G7Y9L1"/>
<protein>
    <submittedName>
        <fullName evidence="5">Dipeptidase</fullName>
    </submittedName>
</protein>
<dbReference type="GO" id="GO:0006508">
    <property type="term" value="P:proteolysis"/>
    <property type="evidence" value="ECO:0007669"/>
    <property type="project" value="UniProtKB-KW"/>
</dbReference>
<keyword evidence="6" id="KW-1185">Reference proteome</keyword>
<dbReference type="EMBL" id="CP049865">
    <property type="protein sequence ID" value="QIK73495.1"/>
    <property type="molecule type" value="Genomic_DNA"/>
</dbReference>
<organism evidence="5 6">
    <name type="scientific">Propioniciclava coleopterorum</name>
    <dbReference type="NCBI Taxonomy" id="2714937"/>
    <lineage>
        <taxon>Bacteria</taxon>
        <taxon>Bacillati</taxon>
        <taxon>Actinomycetota</taxon>
        <taxon>Actinomycetes</taxon>
        <taxon>Propionibacteriales</taxon>
        <taxon>Propionibacteriaceae</taxon>
        <taxon>Propioniciclava</taxon>
    </lineage>
</organism>
<accession>A0A6G7Y9L1</accession>
<keyword evidence="1" id="KW-0645">Protease</keyword>